<evidence type="ECO:0000256" key="5">
    <source>
        <dbReference type="ARBA" id="ARBA00022679"/>
    </source>
</evidence>
<evidence type="ECO:0000256" key="6">
    <source>
        <dbReference type="ARBA" id="ARBA00022692"/>
    </source>
</evidence>
<keyword evidence="5" id="KW-0808">Transferase</keyword>
<dbReference type="PANTHER" id="PTHR48043:SF23">
    <property type="entry name" value="UDP-GLUCURONOSYLTRANSFERASE"/>
    <property type="match status" value="1"/>
</dbReference>
<evidence type="ECO:0000256" key="10">
    <source>
        <dbReference type="ARBA" id="ARBA00047475"/>
    </source>
</evidence>
<dbReference type="AlphaFoldDB" id="A0A0K0DHG4"/>
<dbReference type="EC" id="2.4.1.17" evidence="3"/>
<evidence type="ECO:0000256" key="8">
    <source>
        <dbReference type="ARBA" id="ARBA00022989"/>
    </source>
</evidence>
<evidence type="ECO:0000256" key="11">
    <source>
        <dbReference type="SAM" id="Phobius"/>
    </source>
</evidence>
<dbReference type="Pfam" id="PF00201">
    <property type="entry name" value="UDPGT"/>
    <property type="match status" value="1"/>
</dbReference>
<dbReference type="Proteomes" id="UP000035642">
    <property type="component" value="Unassembled WGS sequence"/>
</dbReference>
<dbReference type="GO" id="GO:0016020">
    <property type="term" value="C:membrane"/>
    <property type="evidence" value="ECO:0007669"/>
    <property type="project" value="UniProtKB-SubCell"/>
</dbReference>
<dbReference type="InterPro" id="IPR002213">
    <property type="entry name" value="UDP_glucos_trans"/>
</dbReference>
<proteinExistence type="inferred from homology"/>
<sequence>LMPVMDMEQKDKTGLKLTKNVIKISADPRVYETMRHEKEMLSHIWTSGNSVFGLLKATENMIKLFAYLCEGMSHDEKLMKMLENEKFDAGISEVFDICGLGIFEILKIPATIATFSGVHIDCVSKSIGEPITPAAWSTKGDRMNFFGRLENFVNVFLGNIFFTRTYDEEIKVFRAKFGQQFKGYDELISKASFVFTNSNPYLDYPRPVLHKTVPIGGIAVAVDSKNNELSKEWHDILNERNTTVFVSFGSVAKSVYMPDQYKKTLLKVFETMPETTFIWKYEEEGSTIAKHLKNVYLSTWVPQKALLADARLTVFITHGGLGSTMELAYMGKPAILESQKYKLQRCNIIELASFFQIPIFADQTRNANMFSKHGCGIVLMKHQLEHPQKLRDSLIKIFNDASFSENARLLSEILRNQPIGPKQLLVKHSEFAARFGTIPNLDPYGRHLFLFEYYLIDVLLVCVFAFLLVVFVIVKLLKKCLSLRGKTKTE</sequence>
<accession>A0A0K0DHG4</accession>
<keyword evidence="12" id="KW-1185">Reference proteome</keyword>
<evidence type="ECO:0000313" key="13">
    <source>
        <dbReference type="WBParaSite" id="ACAC_0001062601-mRNA-1"/>
    </source>
</evidence>
<dbReference type="GO" id="GO:0015020">
    <property type="term" value="F:glucuronosyltransferase activity"/>
    <property type="evidence" value="ECO:0007669"/>
    <property type="project" value="UniProtKB-EC"/>
</dbReference>
<evidence type="ECO:0000256" key="3">
    <source>
        <dbReference type="ARBA" id="ARBA00012544"/>
    </source>
</evidence>
<dbReference type="InterPro" id="IPR050271">
    <property type="entry name" value="UDP-glycosyltransferase"/>
</dbReference>
<evidence type="ECO:0000313" key="12">
    <source>
        <dbReference type="Proteomes" id="UP000035642"/>
    </source>
</evidence>
<dbReference type="CDD" id="cd03784">
    <property type="entry name" value="GT1_Gtf-like"/>
    <property type="match status" value="1"/>
</dbReference>
<evidence type="ECO:0000256" key="2">
    <source>
        <dbReference type="ARBA" id="ARBA00009995"/>
    </source>
</evidence>
<evidence type="ECO:0000256" key="7">
    <source>
        <dbReference type="ARBA" id="ARBA00022729"/>
    </source>
</evidence>
<evidence type="ECO:0000256" key="9">
    <source>
        <dbReference type="ARBA" id="ARBA00023136"/>
    </source>
</evidence>
<reference evidence="13" key="2">
    <citation type="submission" date="2017-02" db="UniProtKB">
        <authorList>
            <consortium name="WormBaseParasite"/>
        </authorList>
    </citation>
    <scope>IDENTIFICATION</scope>
</reference>
<feature type="transmembrane region" description="Helical" evidence="11">
    <location>
        <begin position="453"/>
        <end position="477"/>
    </location>
</feature>
<dbReference type="SUPFAM" id="SSF53756">
    <property type="entry name" value="UDP-Glycosyltransferase/glycogen phosphorylase"/>
    <property type="match status" value="1"/>
</dbReference>
<evidence type="ECO:0000256" key="1">
    <source>
        <dbReference type="ARBA" id="ARBA00004167"/>
    </source>
</evidence>
<dbReference type="WBParaSite" id="ACAC_0001062601-mRNA-1">
    <property type="protein sequence ID" value="ACAC_0001062601-mRNA-1"/>
    <property type="gene ID" value="ACAC_0001062601"/>
</dbReference>
<organism evidence="12 13">
    <name type="scientific">Angiostrongylus cantonensis</name>
    <name type="common">Rat lungworm</name>
    <dbReference type="NCBI Taxonomy" id="6313"/>
    <lineage>
        <taxon>Eukaryota</taxon>
        <taxon>Metazoa</taxon>
        <taxon>Ecdysozoa</taxon>
        <taxon>Nematoda</taxon>
        <taxon>Chromadorea</taxon>
        <taxon>Rhabditida</taxon>
        <taxon>Rhabditina</taxon>
        <taxon>Rhabditomorpha</taxon>
        <taxon>Strongyloidea</taxon>
        <taxon>Metastrongylidae</taxon>
        <taxon>Angiostrongylus</taxon>
    </lineage>
</organism>
<comment type="similarity">
    <text evidence="2">Belongs to the UDP-glycosyltransferase family.</text>
</comment>
<keyword evidence="7" id="KW-0732">Signal</keyword>
<dbReference type="STRING" id="6313.A0A0K0DHG4"/>
<protein>
    <recommendedName>
        <fullName evidence="3">glucuronosyltransferase</fullName>
        <ecNumber evidence="3">2.4.1.17</ecNumber>
    </recommendedName>
</protein>
<name>A0A0K0DHG4_ANGCA</name>
<dbReference type="FunFam" id="3.40.50.2000:FF:000038">
    <property type="entry name" value="UDP-GlucuronosylTransferase"/>
    <property type="match status" value="1"/>
</dbReference>
<keyword evidence="6 11" id="KW-0812">Transmembrane</keyword>
<reference evidence="12" key="1">
    <citation type="submission" date="2012-09" db="EMBL/GenBank/DDBJ databases">
        <authorList>
            <person name="Martin A.A."/>
        </authorList>
    </citation>
    <scope>NUCLEOTIDE SEQUENCE</scope>
</reference>
<evidence type="ECO:0000256" key="4">
    <source>
        <dbReference type="ARBA" id="ARBA00022676"/>
    </source>
</evidence>
<comment type="catalytic activity">
    <reaction evidence="10">
        <text>glucuronate acceptor + UDP-alpha-D-glucuronate = acceptor beta-D-glucuronoside + UDP + H(+)</text>
        <dbReference type="Rhea" id="RHEA:21032"/>
        <dbReference type="ChEBI" id="CHEBI:15378"/>
        <dbReference type="ChEBI" id="CHEBI:58052"/>
        <dbReference type="ChEBI" id="CHEBI:58223"/>
        <dbReference type="ChEBI" id="CHEBI:132367"/>
        <dbReference type="ChEBI" id="CHEBI:132368"/>
        <dbReference type="EC" id="2.4.1.17"/>
    </reaction>
</comment>
<keyword evidence="8 11" id="KW-1133">Transmembrane helix</keyword>
<dbReference type="PANTHER" id="PTHR48043">
    <property type="entry name" value="EG:EG0003.4 PROTEIN-RELATED"/>
    <property type="match status" value="1"/>
</dbReference>
<keyword evidence="4" id="KW-0328">Glycosyltransferase</keyword>
<dbReference type="Gene3D" id="3.40.50.2000">
    <property type="entry name" value="Glycogen Phosphorylase B"/>
    <property type="match status" value="1"/>
</dbReference>
<keyword evidence="9 11" id="KW-0472">Membrane</keyword>
<comment type="subcellular location">
    <subcellularLocation>
        <location evidence="1">Membrane</location>
        <topology evidence="1">Single-pass membrane protein</topology>
    </subcellularLocation>
</comment>